<dbReference type="Proteomes" id="UP001060070">
    <property type="component" value="Chromosome"/>
</dbReference>
<dbReference type="SUPFAM" id="SSF159275">
    <property type="entry name" value="PA1994-like"/>
    <property type="match status" value="1"/>
</dbReference>
<sequence>MAWRAKEHIIVLNSKEVTMTAMTASILWHRLDVEGHDACLLAQTDGGHSLKGQAIFIQDGKPCCLAYEVDCDAGWHTRAALVEGFLGTRQLHYAIERDFNGQWTLNGEVQQGVDGLVDVDLGFTPASNLLAIRRYGLGIGEASPAPAAYLTFPELSLVRLDQTYRRLDTVRYAYAAPVFGYDETLNVSPHGFVATIPACGEARLRQAEAIVISPLRLASCRARHAVSPPVAQW</sequence>
<dbReference type="Pfam" id="PF06475">
    <property type="entry name" value="Glycolipid_bind"/>
    <property type="match status" value="1"/>
</dbReference>
<accession>A0AB38TFC6</accession>
<reference evidence="1 2" key="1">
    <citation type="journal article" date="2022" name="Microbiol. Resour. Announc.">
        <title>Complete Genome Sequence of Mesorhizobium ciceri Strain R30, a Rhizobium Used as a Commercial Inoculant for Chickpea in Argentina.</title>
        <authorList>
            <person name="Foresto E."/>
            <person name="Revale S."/>
            <person name="Primo E."/>
            <person name="Nievas F."/>
            <person name="Carezzano E."/>
            <person name="Puente M."/>
            <person name="Alzari P."/>
            <person name="Mart M."/>
            <person name="Ben-Assaya M."/>
            <person name="Mornico D."/>
            <person name="Santoro M."/>
            <person name="Mart F."/>
            <person name="Giordano W."/>
            <person name="Bogino P."/>
        </authorList>
    </citation>
    <scope>NUCLEOTIDE SEQUENCE [LARGE SCALE GENOMIC DNA]</scope>
    <source>
        <strain evidence="1 2">R30</strain>
    </source>
</reference>
<dbReference type="EMBL" id="CP088147">
    <property type="protein sequence ID" value="UTU53679.1"/>
    <property type="molecule type" value="Genomic_DNA"/>
</dbReference>
<gene>
    <name evidence="1" type="ORF">LRP29_09890</name>
</gene>
<name>A0AB38TFC6_9HYPH</name>
<organism evidence="1 2">
    <name type="scientific">Mesorhizobium ciceri</name>
    <dbReference type="NCBI Taxonomy" id="39645"/>
    <lineage>
        <taxon>Bacteria</taxon>
        <taxon>Pseudomonadati</taxon>
        <taxon>Pseudomonadota</taxon>
        <taxon>Alphaproteobacteria</taxon>
        <taxon>Hyphomicrobiales</taxon>
        <taxon>Phyllobacteriaceae</taxon>
        <taxon>Mesorhizobium</taxon>
    </lineage>
</organism>
<dbReference type="InterPro" id="IPR009467">
    <property type="entry name" value="Glycolipid-bd_prot_put"/>
</dbReference>
<evidence type="ECO:0000313" key="2">
    <source>
        <dbReference type="Proteomes" id="UP001060070"/>
    </source>
</evidence>
<protein>
    <submittedName>
        <fullName evidence="1">Glycolipid-binding domain-containing protein</fullName>
    </submittedName>
</protein>
<keyword evidence="2" id="KW-1185">Reference proteome</keyword>
<proteinExistence type="predicted"/>
<dbReference type="AlphaFoldDB" id="A0AB38TFC6"/>
<dbReference type="RefSeq" id="WP_245265339.1">
    <property type="nucleotide sequence ID" value="NZ_CP088147.1"/>
</dbReference>
<evidence type="ECO:0000313" key="1">
    <source>
        <dbReference type="EMBL" id="UTU53679.1"/>
    </source>
</evidence>